<feature type="compositionally biased region" description="Basic and acidic residues" evidence="1">
    <location>
        <begin position="214"/>
        <end position="226"/>
    </location>
</feature>
<feature type="compositionally biased region" description="Low complexity" evidence="1">
    <location>
        <begin position="45"/>
        <end position="69"/>
    </location>
</feature>
<accession>A0A1Y2GJC3</accession>
<feature type="region of interest" description="Disordered" evidence="1">
    <location>
        <begin position="208"/>
        <end position="437"/>
    </location>
</feature>
<proteinExistence type="predicted"/>
<dbReference type="EMBL" id="MCFF01000025">
    <property type="protein sequence ID" value="ORZ12581.1"/>
    <property type="molecule type" value="Genomic_DNA"/>
</dbReference>
<evidence type="ECO:0000313" key="2">
    <source>
        <dbReference type="EMBL" id="ORZ12581.1"/>
    </source>
</evidence>
<reference evidence="2 3" key="1">
    <citation type="submission" date="2016-07" db="EMBL/GenBank/DDBJ databases">
        <title>Pervasive Adenine N6-methylation of Active Genes in Fungi.</title>
        <authorList>
            <consortium name="DOE Joint Genome Institute"/>
            <person name="Mondo S.J."/>
            <person name="Dannebaum R.O."/>
            <person name="Kuo R.C."/>
            <person name="Labutti K."/>
            <person name="Haridas S."/>
            <person name="Kuo A."/>
            <person name="Salamov A."/>
            <person name="Ahrendt S.R."/>
            <person name="Lipzen A."/>
            <person name="Sullivan W."/>
            <person name="Andreopoulos W.B."/>
            <person name="Clum A."/>
            <person name="Lindquist E."/>
            <person name="Daum C."/>
            <person name="Ramamoorthy G.K."/>
            <person name="Gryganskyi A."/>
            <person name="Culley D."/>
            <person name="Magnuson J.K."/>
            <person name="James T.Y."/>
            <person name="O'Malley M.A."/>
            <person name="Stajich J.E."/>
            <person name="Spatafora J.W."/>
            <person name="Visel A."/>
            <person name="Grigoriev I.V."/>
        </authorList>
    </citation>
    <scope>NUCLEOTIDE SEQUENCE [LARGE SCALE GENOMIC DNA]</scope>
    <source>
        <strain evidence="2 3">NRRL 3116</strain>
    </source>
</reference>
<comment type="caution">
    <text evidence="2">The sequence shown here is derived from an EMBL/GenBank/DDBJ whole genome shotgun (WGS) entry which is preliminary data.</text>
</comment>
<feature type="compositionally biased region" description="Polar residues" evidence="1">
    <location>
        <begin position="171"/>
        <end position="181"/>
    </location>
</feature>
<feature type="compositionally biased region" description="Polar residues" evidence="1">
    <location>
        <begin position="389"/>
        <end position="416"/>
    </location>
</feature>
<feature type="compositionally biased region" description="Polar residues" evidence="1">
    <location>
        <begin position="269"/>
        <end position="311"/>
    </location>
</feature>
<keyword evidence="3" id="KW-1185">Reference proteome</keyword>
<feature type="region of interest" description="Disordered" evidence="1">
    <location>
        <begin position="41"/>
        <end position="114"/>
    </location>
</feature>
<feature type="compositionally biased region" description="Basic and acidic residues" evidence="1">
    <location>
        <begin position="423"/>
        <end position="437"/>
    </location>
</feature>
<sequence>MNKIRDAIIEIESGSTTSPITTQVPVSISQAAIPSFNVVNKHGEANTSGSNAQTSSSSSSSSSSTATTADLTVVHIPDTPPKTTVENLPQTTSLTRPNQDVTHGVDTSGKNSDTFKAKIPLQRSSPLLMSVQSVPPPVNISSPSEPPTLTPTSPRSASNLPEKFERRRVLSASTDLSMTSDPDSRRMSMSPVAEGWKAIKMEPIDVDSVPAKPTSKEIRSRVRSDDVSMMSSSSSVVSNAHSGRLDLIARSGDKQIASDSSTHHKSTMDIDTNQENTPGVQDQRPLQSSTSHTGNPFTNGVSSISNLSFPPTSIKKRRYPEDLNNECSNSNIPSPPTRISDSKRGLSTQSMDVEDYGPNNRITISSRTKPSPSVDDSNTSPTVAKRTALSITSTKSAESSPSVKRSVLNTMSMLKQNENPEPENPKSENPKSADEALKAWNAALRSVRLSYNSAKDLKNPQISSNNVANQNLPAASSVGSLPEGRNKETTVEQAQEALISKASAMGQDQQPISDVESDSFTADEVMESGSAPVSRLRTEPNIKVVVHGEEVTTGERMSSPRAHIHAVKMQSSDVSGLTASLKENVRRHALPAKPQTIVSP</sequence>
<feature type="compositionally biased region" description="Polar residues" evidence="1">
    <location>
        <begin position="81"/>
        <end position="101"/>
    </location>
</feature>
<feature type="compositionally biased region" description="Polar residues" evidence="1">
    <location>
        <begin position="360"/>
        <end position="382"/>
    </location>
</feature>
<protein>
    <submittedName>
        <fullName evidence="2">Uncharacterized protein</fullName>
    </submittedName>
</protein>
<feature type="compositionally biased region" description="Low complexity" evidence="1">
    <location>
        <begin position="227"/>
        <end position="238"/>
    </location>
</feature>
<name>A0A1Y2GJC3_9FUNG</name>
<feature type="compositionally biased region" description="Polar residues" evidence="1">
    <location>
        <begin position="460"/>
        <end position="479"/>
    </location>
</feature>
<feature type="region of interest" description="Disordered" evidence="1">
    <location>
        <begin position="457"/>
        <end position="536"/>
    </location>
</feature>
<evidence type="ECO:0000313" key="3">
    <source>
        <dbReference type="Proteomes" id="UP000193648"/>
    </source>
</evidence>
<dbReference type="AlphaFoldDB" id="A0A1Y2GJC3"/>
<dbReference type="GeneID" id="33568479"/>
<dbReference type="InParanoid" id="A0A1Y2GJC3"/>
<feature type="compositionally biased region" description="Pro residues" evidence="1">
    <location>
        <begin position="134"/>
        <end position="149"/>
    </location>
</feature>
<gene>
    <name evidence="2" type="ORF">BCR41DRAFT_371841</name>
</gene>
<evidence type="ECO:0000256" key="1">
    <source>
        <dbReference type="SAM" id="MobiDB-lite"/>
    </source>
</evidence>
<dbReference type="Proteomes" id="UP000193648">
    <property type="component" value="Unassembled WGS sequence"/>
</dbReference>
<dbReference type="STRING" id="64571.A0A1Y2GJC3"/>
<organism evidence="2 3">
    <name type="scientific">Lobosporangium transversale</name>
    <dbReference type="NCBI Taxonomy" id="64571"/>
    <lineage>
        <taxon>Eukaryota</taxon>
        <taxon>Fungi</taxon>
        <taxon>Fungi incertae sedis</taxon>
        <taxon>Mucoromycota</taxon>
        <taxon>Mortierellomycotina</taxon>
        <taxon>Mortierellomycetes</taxon>
        <taxon>Mortierellales</taxon>
        <taxon>Mortierellaceae</taxon>
        <taxon>Lobosporangium</taxon>
    </lineage>
</organism>
<feature type="region of interest" description="Disordered" evidence="1">
    <location>
        <begin position="131"/>
        <end position="189"/>
    </location>
</feature>
<dbReference type="RefSeq" id="XP_021880200.1">
    <property type="nucleotide sequence ID" value="XM_022026636.1"/>
</dbReference>